<reference evidence="3 4" key="1">
    <citation type="journal article" date="2012" name="Stand. Genomic Sci.">
        <title>Complete genome sequence of Pyrobaculum oguniense.</title>
        <authorList>
            <person name="Bernick D.L."/>
            <person name="Karplus K."/>
            <person name="Lui L.M."/>
            <person name="Coker J.K."/>
            <person name="Murphy J.N."/>
            <person name="Chan P.P."/>
            <person name="Cozen A.E."/>
            <person name="Lowe T.M."/>
        </authorList>
    </citation>
    <scope>NUCLEOTIDE SEQUENCE [LARGE SCALE GENOMIC DNA]</scope>
    <source>
        <strain evidence="3 4">TE7</strain>
    </source>
</reference>
<dbReference type="PIRSF" id="PIRSF003230">
    <property type="entry name" value="YbgC"/>
    <property type="match status" value="1"/>
</dbReference>
<evidence type="ECO:0000313" key="3">
    <source>
        <dbReference type="EMBL" id="AFA40695.1"/>
    </source>
</evidence>
<keyword evidence="2 3" id="KW-0378">Hydrolase</keyword>
<dbReference type="EMBL" id="CP003316">
    <property type="protein sequence ID" value="AFA40695.1"/>
    <property type="molecule type" value="Genomic_DNA"/>
</dbReference>
<evidence type="ECO:0000313" key="4">
    <source>
        <dbReference type="Proteomes" id="UP000009062"/>
    </source>
</evidence>
<gene>
    <name evidence="3" type="ordered locus">Pogu_2668</name>
</gene>
<keyword evidence="4" id="KW-1185">Reference proteome</keyword>
<dbReference type="Pfam" id="PF13279">
    <property type="entry name" value="4HBT_2"/>
    <property type="match status" value="1"/>
</dbReference>
<dbReference type="eggNOG" id="arCOG01137">
    <property type="taxonomic scope" value="Archaea"/>
</dbReference>
<dbReference type="PANTHER" id="PTHR31793:SF27">
    <property type="entry name" value="NOVEL THIOESTERASE SUPERFAMILY DOMAIN AND SAPOSIN A-TYPE DOMAIN CONTAINING PROTEIN (0610012H03RIK)"/>
    <property type="match status" value="1"/>
</dbReference>
<dbReference type="CDD" id="cd00586">
    <property type="entry name" value="4HBT"/>
    <property type="match status" value="1"/>
</dbReference>
<dbReference type="KEGG" id="pog:Pogu_2668"/>
<dbReference type="EC" id="3.1.2.-" evidence="3"/>
<dbReference type="GO" id="GO:0047617">
    <property type="term" value="F:fatty acyl-CoA hydrolase activity"/>
    <property type="evidence" value="ECO:0007669"/>
    <property type="project" value="TreeGrafter"/>
</dbReference>
<dbReference type="InterPro" id="IPR006684">
    <property type="entry name" value="YbgC/YbaW"/>
</dbReference>
<dbReference type="HOGENOM" id="CLU_101141_5_0_2"/>
<sequence length="134" mass="15153">MRFAVELRYADTDQMGLIYFARHLVYADEAVGKFLKACGVDVLALEKQGVYIAVVHSEIDFKKPLRYGEICEVDINLDKIGNTSMSFNFSIYGNGELKSQGKIVYVFINKLGNKLKVPDDVRTRLEKNLTVVNP</sequence>
<protein>
    <submittedName>
        <fullName evidence="3">Thioesterase</fullName>
        <ecNumber evidence="3">3.1.2.-</ecNumber>
    </submittedName>
</protein>
<name>H6QDS5_PYROT</name>
<dbReference type="AlphaFoldDB" id="H6QDS5"/>
<proteinExistence type="inferred from homology"/>
<dbReference type="SUPFAM" id="SSF54637">
    <property type="entry name" value="Thioesterase/thiol ester dehydrase-isomerase"/>
    <property type="match status" value="1"/>
</dbReference>
<dbReference type="STRING" id="698757.Pogu_2668"/>
<evidence type="ECO:0000256" key="1">
    <source>
        <dbReference type="ARBA" id="ARBA00005953"/>
    </source>
</evidence>
<dbReference type="Gene3D" id="3.10.129.10">
    <property type="entry name" value="Hotdog Thioesterase"/>
    <property type="match status" value="1"/>
</dbReference>
<accession>H6QDS5</accession>
<dbReference type="PANTHER" id="PTHR31793">
    <property type="entry name" value="4-HYDROXYBENZOYL-COA THIOESTERASE FAMILY MEMBER"/>
    <property type="match status" value="1"/>
</dbReference>
<evidence type="ECO:0000256" key="2">
    <source>
        <dbReference type="ARBA" id="ARBA00022801"/>
    </source>
</evidence>
<dbReference type="InterPro" id="IPR050563">
    <property type="entry name" value="4-hydroxybenzoyl-CoA_TE"/>
</dbReference>
<comment type="similarity">
    <text evidence="1">Belongs to the 4-hydroxybenzoyl-CoA thioesterase family.</text>
</comment>
<dbReference type="InterPro" id="IPR029069">
    <property type="entry name" value="HotDog_dom_sf"/>
</dbReference>
<organism evidence="3 4">
    <name type="scientific">Pyrobaculum oguniense (strain DSM 13380 / JCM 10595 / TE7)</name>
    <dbReference type="NCBI Taxonomy" id="698757"/>
    <lineage>
        <taxon>Archaea</taxon>
        <taxon>Thermoproteota</taxon>
        <taxon>Thermoprotei</taxon>
        <taxon>Thermoproteales</taxon>
        <taxon>Thermoproteaceae</taxon>
        <taxon>Pyrobaculum</taxon>
    </lineage>
</organism>
<dbReference type="Proteomes" id="UP000009062">
    <property type="component" value="Chromosome"/>
</dbReference>